<dbReference type="RefSeq" id="WP_032552169.1">
    <property type="nucleotide sequence ID" value="NZ_JBEEAX010000002.1"/>
</dbReference>
<keyword evidence="2" id="KW-1185">Reference proteome</keyword>
<dbReference type="EMBL" id="JFFR01000025">
    <property type="protein sequence ID" value="KDN27952.1"/>
    <property type="molecule type" value="Genomic_DNA"/>
</dbReference>
<evidence type="ECO:0000313" key="1">
    <source>
        <dbReference type="EMBL" id="KDN27952.1"/>
    </source>
</evidence>
<dbReference type="STRING" id="212667.VFDL14_02945"/>
<accession>A0A066UPX5</accession>
<name>A0A066UPX5_9VIBR</name>
<dbReference type="Proteomes" id="UP000027219">
    <property type="component" value="Unassembled WGS sequence"/>
</dbReference>
<protein>
    <submittedName>
        <fullName evidence="1">Uncharacterized protein</fullName>
    </submittedName>
</protein>
<evidence type="ECO:0000313" key="2">
    <source>
        <dbReference type="Proteomes" id="UP000027219"/>
    </source>
</evidence>
<gene>
    <name evidence="1" type="ORF">VFDL14_02945</name>
</gene>
<dbReference type="OrthoDB" id="6402622at2"/>
<dbReference type="AlphaFoldDB" id="A0A066UPX5"/>
<reference evidence="1 2" key="1">
    <citation type="submission" date="2014-02" db="EMBL/GenBank/DDBJ databases">
        <title>Vibrio fortis Dalian14 Genome Sequencing.</title>
        <authorList>
            <person name="Wang Y."/>
            <person name="Song L."/>
            <person name="Liu G."/>
            <person name="Ding J."/>
        </authorList>
    </citation>
    <scope>NUCLEOTIDE SEQUENCE [LARGE SCALE GENOMIC DNA]</scope>
    <source>
        <strain evidence="1 2">Dalian14</strain>
    </source>
</reference>
<comment type="caution">
    <text evidence="1">The sequence shown here is derived from an EMBL/GenBank/DDBJ whole genome shotgun (WGS) entry which is preliminary data.</text>
</comment>
<sequence length="198" mass="21851">MFEPVEIELDELKIAAYVPINQFSEGVNYLSELELSESILTSKKLDALLVSSNVLNQTKQLITSCQHSDTLLLVFDNPSNDMSAVSRVIENLMAKLLSHEMPNNLDIVDLRNLSESSDFLFAFDNHSAARDFLDAQNLGKVVGGVHLAHKVTELSQYEIATNQLLDRFPDTAYLCASIYNDGVGESTTVIGIKSAPSR</sequence>
<proteinExistence type="predicted"/>
<organism evidence="1 2">
    <name type="scientific">Vibrio fortis</name>
    <dbReference type="NCBI Taxonomy" id="212667"/>
    <lineage>
        <taxon>Bacteria</taxon>
        <taxon>Pseudomonadati</taxon>
        <taxon>Pseudomonadota</taxon>
        <taxon>Gammaproteobacteria</taxon>
        <taxon>Vibrionales</taxon>
        <taxon>Vibrionaceae</taxon>
        <taxon>Vibrio</taxon>
    </lineage>
</organism>